<dbReference type="EMBL" id="JARK01001342">
    <property type="protein sequence ID" value="EYC29080.1"/>
    <property type="molecule type" value="Genomic_DNA"/>
</dbReference>
<gene>
    <name evidence="6" type="primary">Acey_s0006.g2775</name>
    <name evidence="6" type="ORF">Y032_0006g2775</name>
</gene>
<feature type="transmembrane region" description="Helical" evidence="5">
    <location>
        <begin position="199"/>
        <end position="220"/>
    </location>
</feature>
<evidence type="ECO:0000256" key="4">
    <source>
        <dbReference type="ARBA" id="ARBA00023136"/>
    </source>
</evidence>
<name>A0A016VNX3_9BILA</name>
<feature type="transmembrane region" description="Helical" evidence="5">
    <location>
        <begin position="37"/>
        <end position="61"/>
    </location>
</feature>
<comment type="subcellular location">
    <subcellularLocation>
        <location evidence="1">Membrane</location>
        <topology evidence="1">Multi-pass membrane protein</topology>
    </subcellularLocation>
</comment>
<dbReference type="Proteomes" id="UP000024635">
    <property type="component" value="Unassembled WGS sequence"/>
</dbReference>
<reference evidence="7" key="1">
    <citation type="journal article" date="2015" name="Nat. Genet.">
        <title>The genome and transcriptome of the zoonotic hookworm Ancylostoma ceylanicum identify infection-specific gene families.</title>
        <authorList>
            <person name="Schwarz E.M."/>
            <person name="Hu Y."/>
            <person name="Antoshechkin I."/>
            <person name="Miller M.M."/>
            <person name="Sternberg P.W."/>
            <person name="Aroian R.V."/>
        </authorList>
    </citation>
    <scope>NUCLEOTIDE SEQUENCE</scope>
    <source>
        <strain evidence="7">HY135</strain>
    </source>
</reference>
<dbReference type="GO" id="GO:0016020">
    <property type="term" value="C:membrane"/>
    <property type="evidence" value="ECO:0007669"/>
    <property type="project" value="UniProtKB-SubCell"/>
</dbReference>
<keyword evidence="4 5" id="KW-0472">Membrane</keyword>
<organism evidence="6 7">
    <name type="scientific">Ancylostoma ceylanicum</name>
    <dbReference type="NCBI Taxonomy" id="53326"/>
    <lineage>
        <taxon>Eukaryota</taxon>
        <taxon>Metazoa</taxon>
        <taxon>Ecdysozoa</taxon>
        <taxon>Nematoda</taxon>
        <taxon>Chromadorea</taxon>
        <taxon>Rhabditida</taxon>
        <taxon>Rhabditina</taxon>
        <taxon>Rhabditomorpha</taxon>
        <taxon>Strongyloidea</taxon>
        <taxon>Ancylostomatidae</taxon>
        <taxon>Ancylostomatinae</taxon>
        <taxon>Ancylostoma</taxon>
    </lineage>
</organism>
<keyword evidence="3 5" id="KW-1133">Transmembrane helix</keyword>
<evidence type="ECO:0000256" key="3">
    <source>
        <dbReference type="ARBA" id="ARBA00022989"/>
    </source>
</evidence>
<dbReference type="Pfam" id="PF10292">
    <property type="entry name" value="7TM_GPCR_Srab"/>
    <property type="match status" value="1"/>
</dbReference>
<dbReference type="OrthoDB" id="5794855at2759"/>
<sequence>MIDSIAIAITPIMNNRSLTWENCKAMDDIANSVLLKAVLIVQTLSSTAAIPLLILLLRWVLTKSLMHFNTKFIFVFNIMCSLIHLLSRINQHVAGLCDYFHQRSDGCQIIPEIMYCFYVRLPYNCALWACYTTTFMIALERCIATIFLRSYHNNRTVGPLLVASQLMITSALLLFVYFPTRFSGVIMYYCLAMSAEKPMYTVIPLSLTMIIQSLAVLTFVKLNMVNKDIRLKLRNAGDLRGRYQVEETLRSLNTLSPFFYSSYAFIFTYLALMCTTLTVNHNFSTTLFLSVIEGTNWMPQLCLFLPLLLWYQNRNVTNKVRSELSCEIATTSERYQQDLRKMWG</sequence>
<feature type="transmembrane region" description="Helical" evidence="5">
    <location>
        <begin position="258"/>
        <end position="279"/>
    </location>
</feature>
<feature type="transmembrane region" description="Helical" evidence="5">
    <location>
        <begin position="68"/>
        <end position="86"/>
    </location>
</feature>
<feature type="transmembrane region" description="Helical" evidence="5">
    <location>
        <begin position="285"/>
        <end position="311"/>
    </location>
</feature>
<dbReference type="STRING" id="53326.A0A016VNX3"/>
<keyword evidence="7" id="KW-1185">Reference proteome</keyword>
<keyword evidence="2 5" id="KW-0812">Transmembrane</keyword>
<protein>
    <recommendedName>
        <fullName evidence="8">G-protein coupled receptors family 1 profile domain-containing protein</fullName>
    </recommendedName>
</protein>
<dbReference type="AlphaFoldDB" id="A0A016VNX3"/>
<evidence type="ECO:0000256" key="1">
    <source>
        <dbReference type="ARBA" id="ARBA00004141"/>
    </source>
</evidence>
<evidence type="ECO:0008006" key="8">
    <source>
        <dbReference type="Google" id="ProtNLM"/>
    </source>
</evidence>
<evidence type="ECO:0000313" key="6">
    <source>
        <dbReference type="EMBL" id="EYC29080.1"/>
    </source>
</evidence>
<evidence type="ECO:0000256" key="5">
    <source>
        <dbReference type="SAM" id="Phobius"/>
    </source>
</evidence>
<accession>A0A016VNX3</accession>
<dbReference type="PANTHER" id="PTHR46561">
    <property type="entry name" value="SERPENTINE RECEPTOR, CLASS AB (CLASS A-LIKE)-RELATED"/>
    <property type="match status" value="1"/>
</dbReference>
<evidence type="ECO:0000256" key="2">
    <source>
        <dbReference type="ARBA" id="ARBA00022692"/>
    </source>
</evidence>
<dbReference type="InterPro" id="IPR053286">
    <property type="entry name" value="Nematode_rcpt-like_srab"/>
</dbReference>
<dbReference type="InterPro" id="IPR019408">
    <property type="entry name" value="7TM_GPCR_serpentine_rcpt_Srab"/>
</dbReference>
<dbReference type="PANTHER" id="PTHR46561:SF11">
    <property type="entry name" value="SERPENTINE RECEPTOR CLASS ALPHA_BETA-14"/>
    <property type="match status" value="1"/>
</dbReference>
<comment type="caution">
    <text evidence="6">The sequence shown here is derived from an EMBL/GenBank/DDBJ whole genome shotgun (WGS) entry which is preliminary data.</text>
</comment>
<feature type="transmembrane region" description="Helical" evidence="5">
    <location>
        <begin position="160"/>
        <end position="179"/>
    </location>
</feature>
<proteinExistence type="predicted"/>
<evidence type="ECO:0000313" key="7">
    <source>
        <dbReference type="Proteomes" id="UP000024635"/>
    </source>
</evidence>